<accession>A0AAD1HGD3</accession>
<evidence type="ECO:0000256" key="7">
    <source>
        <dbReference type="ARBA" id="ARBA00023033"/>
    </source>
</evidence>
<dbReference type="AlphaFoldDB" id="A0AAD1HGD3"/>
<keyword evidence="6" id="KW-0408">Iron</keyword>
<dbReference type="PANTHER" id="PTHR46696:SF4">
    <property type="entry name" value="BIOTIN BIOSYNTHESIS CYTOCHROME P450"/>
    <property type="match status" value="1"/>
</dbReference>
<dbReference type="InterPro" id="IPR001128">
    <property type="entry name" value="Cyt_P450"/>
</dbReference>
<dbReference type="SUPFAM" id="SSF48264">
    <property type="entry name" value="Cytochrome P450"/>
    <property type="match status" value="1"/>
</dbReference>
<proteinExistence type="inferred from homology"/>
<keyword evidence="7" id="KW-0503">Monooxygenase</keyword>
<evidence type="ECO:0000256" key="6">
    <source>
        <dbReference type="ARBA" id="ARBA00023004"/>
    </source>
</evidence>
<dbReference type="InterPro" id="IPR036396">
    <property type="entry name" value="Cyt_P450_sf"/>
</dbReference>
<dbReference type="PANTHER" id="PTHR46696">
    <property type="entry name" value="P450, PUTATIVE (EUROFUNG)-RELATED"/>
    <property type="match status" value="1"/>
</dbReference>
<organism evidence="8 9">
    <name type="scientific">Mycolicibacterium moriokaense</name>
    <dbReference type="NCBI Taxonomy" id="39691"/>
    <lineage>
        <taxon>Bacteria</taxon>
        <taxon>Bacillati</taxon>
        <taxon>Actinomycetota</taxon>
        <taxon>Actinomycetes</taxon>
        <taxon>Mycobacteriales</taxon>
        <taxon>Mycobacteriaceae</taxon>
        <taxon>Mycolicibacterium</taxon>
    </lineage>
</organism>
<comment type="similarity">
    <text evidence="2">Belongs to the cytochrome P450 family.</text>
</comment>
<dbReference type="Pfam" id="PF00067">
    <property type="entry name" value="p450"/>
    <property type="match status" value="1"/>
</dbReference>
<keyword evidence="5" id="KW-0560">Oxidoreductase</keyword>
<evidence type="ECO:0000256" key="4">
    <source>
        <dbReference type="ARBA" id="ARBA00022723"/>
    </source>
</evidence>
<gene>
    <name evidence="8" type="ORF">MMOR_58240</name>
</gene>
<dbReference type="KEGG" id="mmor:MMOR_58240"/>
<dbReference type="Proteomes" id="UP000466681">
    <property type="component" value="Chromosome"/>
</dbReference>
<name>A0AAD1HGD3_9MYCO</name>
<keyword evidence="3" id="KW-0349">Heme</keyword>
<evidence type="ECO:0000256" key="1">
    <source>
        <dbReference type="ARBA" id="ARBA00001971"/>
    </source>
</evidence>
<dbReference type="InterPro" id="IPR002397">
    <property type="entry name" value="Cyt_P450_B"/>
</dbReference>
<dbReference type="GO" id="GO:0020037">
    <property type="term" value="F:heme binding"/>
    <property type="evidence" value="ECO:0007669"/>
    <property type="project" value="InterPro"/>
</dbReference>
<dbReference type="GO" id="GO:0005506">
    <property type="term" value="F:iron ion binding"/>
    <property type="evidence" value="ECO:0007669"/>
    <property type="project" value="InterPro"/>
</dbReference>
<dbReference type="PRINTS" id="PR00359">
    <property type="entry name" value="BP450"/>
</dbReference>
<evidence type="ECO:0000313" key="8">
    <source>
        <dbReference type="EMBL" id="BBX04888.1"/>
    </source>
</evidence>
<dbReference type="GO" id="GO:0008395">
    <property type="term" value="F:steroid hydroxylase activity"/>
    <property type="evidence" value="ECO:0007669"/>
    <property type="project" value="TreeGrafter"/>
</dbReference>
<comment type="cofactor">
    <cofactor evidence="1">
        <name>heme</name>
        <dbReference type="ChEBI" id="CHEBI:30413"/>
    </cofactor>
</comment>
<dbReference type="GO" id="GO:0006707">
    <property type="term" value="P:cholesterol catabolic process"/>
    <property type="evidence" value="ECO:0007669"/>
    <property type="project" value="TreeGrafter"/>
</dbReference>
<reference evidence="8 9" key="1">
    <citation type="journal article" date="2019" name="Emerg. Microbes Infect.">
        <title>Comprehensive subspecies identification of 175 nontuberculous mycobacteria species based on 7547 genomic profiles.</title>
        <authorList>
            <person name="Matsumoto Y."/>
            <person name="Kinjo T."/>
            <person name="Motooka D."/>
            <person name="Nabeya D."/>
            <person name="Jung N."/>
            <person name="Uechi K."/>
            <person name="Horii T."/>
            <person name="Iida T."/>
            <person name="Fujita J."/>
            <person name="Nakamura S."/>
        </authorList>
    </citation>
    <scope>NUCLEOTIDE SEQUENCE [LARGE SCALE GENOMIC DNA]</scope>
    <source>
        <strain evidence="8 9">JCM 6375</strain>
    </source>
</reference>
<evidence type="ECO:0000256" key="5">
    <source>
        <dbReference type="ARBA" id="ARBA00023002"/>
    </source>
</evidence>
<evidence type="ECO:0000256" key="3">
    <source>
        <dbReference type="ARBA" id="ARBA00022617"/>
    </source>
</evidence>
<dbReference type="GO" id="GO:0036199">
    <property type="term" value="F:cholest-4-en-3-one 26-monooxygenase activity"/>
    <property type="evidence" value="ECO:0007669"/>
    <property type="project" value="TreeGrafter"/>
</dbReference>
<sequence length="431" mass="48309">MTDSDLGAKDFFTDPSFVPDPQPYFDYLRSQGPVVREPHHGVVAVTRYEETLEVYKDAEQWSNCVSVGGPFPPLPFTPEGDDIRHQIDAHRTQMPLHEHMVAMDPPNHTRARSLLSRLLTPSRLKANQDFLWELADEQLDEFVEDGACEFLTAYSKPFSLLAVADLLGVPREDHKNFRDALANPHLMGNIEGEAAAINPLQFLDEKFTAYIEERRADPRDDVLSELANATYPDGSVPAVTEVVRTASFLFGAGQETTAKLLGAALRILCDRPELQQTLRDDPSLVPVFIEETLRMESPVKTQFRLAVRSTSLGGVDIPAGTTVMIAPGAANRDPDRFECPHEFRLDRKNVREQVAFARGVHSCPGAPLARVEGRISLERILARMKDIEIDERFHGPADDRRLTYEPTYILRGLTDLHLRFTPIPSGPHDAR</sequence>
<evidence type="ECO:0000313" key="9">
    <source>
        <dbReference type="Proteomes" id="UP000466681"/>
    </source>
</evidence>
<evidence type="ECO:0000256" key="2">
    <source>
        <dbReference type="ARBA" id="ARBA00010617"/>
    </source>
</evidence>
<dbReference type="RefSeq" id="WP_083150601.1">
    <property type="nucleotide sequence ID" value="NZ_AP022560.1"/>
</dbReference>
<dbReference type="EMBL" id="AP022560">
    <property type="protein sequence ID" value="BBX04888.1"/>
    <property type="molecule type" value="Genomic_DNA"/>
</dbReference>
<keyword evidence="4" id="KW-0479">Metal-binding</keyword>
<protein>
    <submittedName>
        <fullName evidence="8">Cytochrome P450</fullName>
    </submittedName>
</protein>
<dbReference type="Gene3D" id="1.10.630.10">
    <property type="entry name" value="Cytochrome P450"/>
    <property type="match status" value="1"/>
</dbReference>
<keyword evidence="9" id="KW-1185">Reference proteome</keyword>